<feature type="transmembrane region" description="Helical" evidence="2">
    <location>
        <begin position="417"/>
        <end position="439"/>
    </location>
</feature>
<feature type="transmembrane region" description="Helical" evidence="2">
    <location>
        <begin position="389"/>
        <end position="411"/>
    </location>
</feature>
<feature type="compositionally biased region" description="Basic and acidic residues" evidence="1">
    <location>
        <begin position="15"/>
        <end position="24"/>
    </location>
</feature>
<evidence type="ECO:0000313" key="4">
    <source>
        <dbReference type="Proteomes" id="UP000747542"/>
    </source>
</evidence>
<name>A0A8J5JV82_HOMAM</name>
<feature type="transmembrane region" description="Helical" evidence="2">
    <location>
        <begin position="62"/>
        <end position="81"/>
    </location>
</feature>
<feature type="transmembrane region" description="Helical" evidence="2">
    <location>
        <begin position="184"/>
        <end position="203"/>
    </location>
</feature>
<keyword evidence="2" id="KW-0812">Transmembrane</keyword>
<feature type="transmembrane region" description="Helical" evidence="2">
    <location>
        <begin position="118"/>
        <end position="143"/>
    </location>
</feature>
<dbReference type="SUPFAM" id="SSF103473">
    <property type="entry name" value="MFS general substrate transporter"/>
    <property type="match status" value="1"/>
</dbReference>
<keyword evidence="2" id="KW-1133">Transmembrane helix</keyword>
<feature type="transmembrane region" description="Helical" evidence="2">
    <location>
        <begin position="329"/>
        <end position="347"/>
    </location>
</feature>
<dbReference type="Proteomes" id="UP000747542">
    <property type="component" value="Unassembled WGS sequence"/>
</dbReference>
<dbReference type="Pfam" id="PF07690">
    <property type="entry name" value="MFS_1"/>
    <property type="match status" value="1"/>
</dbReference>
<dbReference type="PANTHER" id="PTHR11360:SF306">
    <property type="entry name" value="RE01051P"/>
    <property type="match status" value="1"/>
</dbReference>
<feature type="region of interest" description="Disordered" evidence="1">
    <location>
        <begin position="1"/>
        <end position="33"/>
    </location>
</feature>
<protein>
    <submittedName>
        <fullName evidence="3">Monocarboxylate transporter 1-like</fullName>
    </submittedName>
</protein>
<dbReference type="InterPro" id="IPR011701">
    <property type="entry name" value="MFS"/>
</dbReference>
<dbReference type="EMBL" id="JAHLQT010024847">
    <property type="protein sequence ID" value="KAG7164987.1"/>
    <property type="molecule type" value="Genomic_DNA"/>
</dbReference>
<sequence>MEDEKDLSVNGVTQRKTDNNREEEINGGEEEEEEEVLVDTVGQCFGIIFSTLLLELEAPSAMTAWIFNMFGFLWCMTGPPLGPLVAEFGWRRVTFVGSIMLTLSTVTSAFVTSPWELFFTYSALGGIGCGIISNISYMIVPYYFSKRRGLANGIIMSWDCGGQLLGPLLIQYLQTVYGFTGSNLILGGVVLHCCVGAMVFHPVKWHTKKSKREVANISKDDKVCEYGSNLNQNCSSSCISRWMMMTRLARSTLADLRVLRSARAVIIALGATFMFNGYLNFLAFVPFSMQLSGFTLQEAAWCVSVSGMCNMLTRIVVSTLTDTYYFNFRLCYLTGSFTIAATMIMFVTVREQVWLAVVMGVWGCGVGAFMSIFNLVMVHYMGLDNFMPMLGATMLCIAGGYLTIGPCVGYIRDASGSYLITIWVLAFTVIISFFLWLFMPAAVAYDKRKSAENEVNNKYNISVI</sequence>
<dbReference type="GO" id="GO:0008028">
    <property type="term" value="F:monocarboxylic acid transmembrane transporter activity"/>
    <property type="evidence" value="ECO:0007669"/>
    <property type="project" value="TreeGrafter"/>
</dbReference>
<organism evidence="3 4">
    <name type="scientific">Homarus americanus</name>
    <name type="common">American lobster</name>
    <dbReference type="NCBI Taxonomy" id="6706"/>
    <lineage>
        <taxon>Eukaryota</taxon>
        <taxon>Metazoa</taxon>
        <taxon>Ecdysozoa</taxon>
        <taxon>Arthropoda</taxon>
        <taxon>Crustacea</taxon>
        <taxon>Multicrustacea</taxon>
        <taxon>Malacostraca</taxon>
        <taxon>Eumalacostraca</taxon>
        <taxon>Eucarida</taxon>
        <taxon>Decapoda</taxon>
        <taxon>Pleocyemata</taxon>
        <taxon>Astacidea</taxon>
        <taxon>Nephropoidea</taxon>
        <taxon>Nephropidae</taxon>
        <taxon>Homarus</taxon>
    </lineage>
</organism>
<comment type="caution">
    <text evidence="3">The sequence shown here is derived from an EMBL/GenBank/DDBJ whole genome shotgun (WGS) entry which is preliminary data.</text>
</comment>
<keyword evidence="2" id="KW-0472">Membrane</keyword>
<dbReference type="AlphaFoldDB" id="A0A8J5JV82"/>
<dbReference type="Gene3D" id="1.20.1250.20">
    <property type="entry name" value="MFS general substrate transporter like domains"/>
    <property type="match status" value="1"/>
</dbReference>
<accession>A0A8J5JV82</accession>
<evidence type="ECO:0000256" key="1">
    <source>
        <dbReference type="SAM" id="MobiDB-lite"/>
    </source>
</evidence>
<feature type="transmembrane region" description="Helical" evidence="2">
    <location>
        <begin position="264"/>
        <end position="287"/>
    </location>
</feature>
<keyword evidence="4" id="KW-1185">Reference proteome</keyword>
<proteinExistence type="predicted"/>
<dbReference type="InterPro" id="IPR036259">
    <property type="entry name" value="MFS_trans_sf"/>
</dbReference>
<feature type="transmembrane region" description="Helical" evidence="2">
    <location>
        <begin position="93"/>
        <end position="112"/>
    </location>
</feature>
<feature type="transmembrane region" description="Helical" evidence="2">
    <location>
        <begin position="353"/>
        <end position="377"/>
    </location>
</feature>
<gene>
    <name evidence="3" type="primary">Slc16A1-L</name>
    <name evidence="3" type="ORF">Hamer_G004723</name>
</gene>
<feature type="transmembrane region" description="Helical" evidence="2">
    <location>
        <begin position="150"/>
        <end position="172"/>
    </location>
</feature>
<evidence type="ECO:0000313" key="3">
    <source>
        <dbReference type="EMBL" id="KAG7164987.1"/>
    </source>
</evidence>
<evidence type="ECO:0000256" key="2">
    <source>
        <dbReference type="SAM" id="Phobius"/>
    </source>
</evidence>
<reference evidence="3" key="1">
    <citation type="journal article" date="2021" name="Sci. Adv.">
        <title>The American lobster genome reveals insights on longevity, neural, and immune adaptations.</title>
        <authorList>
            <person name="Polinski J.M."/>
            <person name="Zimin A.V."/>
            <person name="Clark K.F."/>
            <person name="Kohn A.B."/>
            <person name="Sadowski N."/>
            <person name="Timp W."/>
            <person name="Ptitsyn A."/>
            <person name="Khanna P."/>
            <person name="Romanova D.Y."/>
            <person name="Williams P."/>
            <person name="Greenwood S.J."/>
            <person name="Moroz L.L."/>
            <person name="Walt D.R."/>
            <person name="Bodnar A.G."/>
        </authorList>
    </citation>
    <scope>NUCLEOTIDE SEQUENCE</scope>
    <source>
        <strain evidence="3">GMGI-L3</strain>
    </source>
</reference>
<dbReference type="PANTHER" id="PTHR11360">
    <property type="entry name" value="MONOCARBOXYLATE TRANSPORTER"/>
    <property type="match status" value="1"/>
</dbReference>
<dbReference type="InterPro" id="IPR050327">
    <property type="entry name" value="Proton-linked_MCT"/>
</dbReference>